<dbReference type="Proteomes" id="UP001150603">
    <property type="component" value="Unassembled WGS sequence"/>
</dbReference>
<name>A0ACC1J2T6_9FUNG</name>
<evidence type="ECO:0000313" key="2">
    <source>
        <dbReference type="Proteomes" id="UP001150603"/>
    </source>
</evidence>
<keyword evidence="2" id="KW-1185">Reference proteome</keyword>
<reference evidence="1" key="1">
    <citation type="submission" date="2022-07" db="EMBL/GenBank/DDBJ databases">
        <title>Phylogenomic reconstructions and comparative analyses of Kickxellomycotina fungi.</title>
        <authorList>
            <person name="Reynolds N.K."/>
            <person name="Stajich J.E."/>
            <person name="Barry K."/>
            <person name="Grigoriev I.V."/>
            <person name="Crous P."/>
            <person name="Smith M.E."/>
        </authorList>
    </citation>
    <scope>NUCLEOTIDE SEQUENCE</scope>
    <source>
        <strain evidence="1">NRRL 5244</strain>
    </source>
</reference>
<proteinExistence type="predicted"/>
<feature type="non-terminal residue" evidence="1">
    <location>
        <position position="271"/>
    </location>
</feature>
<evidence type="ECO:0000313" key="1">
    <source>
        <dbReference type="EMBL" id="KAJ1935222.1"/>
    </source>
</evidence>
<protein>
    <submittedName>
        <fullName evidence="1">Uncharacterized protein</fullName>
    </submittedName>
</protein>
<dbReference type="EMBL" id="JANBPW010004333">
    <property type="protein sequence ID" value="KAJ1935222.1"/>
    <property type="molecule type" value="Genomic_DNA"/>
</dbReference>
<accession>A0ACC1J2T6</accession>
<gene>
    <name evidence="1" type="ORF">FBU59_005457</name>
</gene>
<comment type="caution">
    <text evidence="1">The sequence shown here is derived from an EMBL/GenBank/DDBJ whole genome shotgun (WGS) entry which is preliminary data.</text>
</comment>
<organism evidence="1 2">
    <name type="scientific">Linderina macrospora</name>
    <dbReference type="NCBI Taxonomy" id="4868"/>
    <lineage>
        <taxon>Eukaryota</taxon>
        <taxon>Fungi</taxon>
        <taxon>Fungi incertae sedis</taxon>
        <taxon>Zoopagomycota</taxon>
        <taxon>Kickxellomycotina</taxon>
        <taxon>Kickxellomycetes</taxon>
        <taxon>Kickxellales</taxon>
        <taxon>Kickxellaceae</taxon>
        <taxon>Linderina</taxon>
    </lineage>
</organism>
<sequence length="271" mass="30580">MALVLAHILKQESDSAFSECQRGTLIVTANETEIGQWEKAMVDTVKYGVLTMLRHHGKSRLSDCDMDCCDIVVTTWKMLSDAKEESPLFSDTWGRVIVDQHTTIKRENAKANAAYRRLDVDRRWFVNEVPDKDGMKSVANIYKFMEIPIPNCVPSSSSHMAYFEKFMVGQIGGGSDVPGVEVKMDEIRIELSSKQREAYDMFTELLVESANISTCLARTAAKTHVSTALAQRRFIVHPMVEMTVPVKERFNDLTAHSSRTYDDLVDGLAKF</sequence>